<dbReference type="GeneID" id="93023439"/>
<dbReference type="EMBL" id="LR134289">
    <property type="protein sequence ID" value="VEE11194.1"/>
    <property type="molecule type" value="Genomic_DNA"/>
</dbReference>
<organism evidence="3 4">
    <name type="scientific">Chryseobacterium gleum</name>
    <name type="common">Flavobacterium gleum</name>
    <dbReference type="NCBI Taxonomy" id="250"/>
    <lineage>
        <taxon>Bacteria</taxon>
        <taxon>Pseudomonadati</taxon>
        <taxon>Bacteroidota</taxon>
        <taxon>Flavobacteriia</taxon>
        <taxon>Flavobacteriales</taxon>
        <taxon>Weeksellaceae</taxon>
        <taxon>Chryseobacterium group</taxon>
        <taxon>Chryseobacterium</taxon>
    </lineage>
</organism>
<feature type="transmembrane region" description="Helical" evidence="1">
    <location>
        <begin position="384"/>
        <end position="406"/>
    </location>
</feature>
<proteinExistence type="predicted"/>
<dbReference type="Pfam" id="PF00165">
    <property type="entry name" value="HTH_AraC"/>
    <property type="match status" value="1"/>
</dbReference>
<keyword evidence="1" id="KW-0812">Transmembrane</keyword>
<dbReference type="Proteomes" id="UP000279227">
    <property type="component" value="Chromosome"/>
</dbReference>
<dbReference type="RefSeq" id="WP_002981393.1">
    <property type="nucleotide sequence ID" value="NZ_CP068486.1"/>
</dbReference>
<protein>
    <submittedName>
        <fullName evidence="3">Helix-turn-helix domain</fullName>
    </submittedName>
</protein>
<dbReference type="InterPro" id="IPR011990">
    <property type="entry name" value="TPR-like_helical_dom_sf"/>
</dbReference>
<dbReference type="SMART" id="SM00342">
    <property type="entry name" value="HTH_ARAC"/>
    <property type="match status" value="1"/>
</dbReference>
<reference evidence="3 4" key="1">
    <citation type="submission" date="2018-12" db="EMBL/GenBank/DDBJ databases">
        <authorList>
            <consortium name="Pathogen Informatics"/>
        </authorList>
    </citation>
    <scope>NUCLEOTIDE SEQUENCE [LARGE SCALE GENOMIC DNA]</scope>
    <source>
        <strain evidence="3 4">NCTC11432</strain>
    </source>
</reference>
<dbReference type="AlphaFoldDB" id="A0A3S4M4A3"/>
<dbReference type="GO" id="GO:0043565">
    <property type="term" value="F:sequence-specific DNA binding"/>
    <property type="evidence" value="ECO:0007669"/>
    <property type="project" value="InterPro"/>
</dbReference>
<dbReference type="KEGG" id="cgle:NCTC11432_04670"/>
<dbReference type="GO" id="GO:0003700">
    <property type="term" value="F:DNA-binding transcription factor activity"/>
    <property type="evidence" value="ECO:0007669"/>
    <property type="project" value="InterPro"/>
</dbReference>
<dbReference type="InterPro" id="IPR018060">
    <property type="entry name" value="HTH_AraC"/>
</dbReference>
<dbReference type="PROSITE" id="PS01124">
    <property type="entry name" value="HTH_ARAC_FAMILY_2"/>
    <property type="match status" value="1"/>
</dbReference>
<dbReference type="Gene3D" id="1.10.10.60">
    <property type="entry name" value="Homeodomain-like"/>
    <property type="match status" value="2"/>
</dbReference>
<keyword evidence="1" id="KW-0472">Membrane</keyword>
<feature type="domain" description="HTH araC/xylS-type" evidence="2">
    <location>
        <begin position="454"/>
        <end position="562"/>
    </location>
</feature>
<evidence type="ECO:0000259" key="2">
    <source>
        <dbReference type="PROSITE" id="PS01124"/>
    </source>
</evidence>
<evidence type="ECO:0000313" key="3">
    <source>
        <dbReference type="EMBL" id="VEE11194.1"/>
    </source>
</evidence>
<gene>
    <name evidence="3" type="ORF">NCTC11432_04670</name>
</gene>
<dbReference type="SUPFAM" id="SSF48452">
    <property type="entry name" value="TPR-like"/>
    <property type="match status" value="2"/>
</dbReference>
<sequence length="576" mass="67346">MNRPQIHFLSIILLFLCELLFAQQEKLSDFYLIQRQYENLPENDAAALPLVGKLIQKAKSENNHTQLFLGYKDARYYSADPQIKLKYADSAIYVAKAIRNDSLLSSAYMSKGVVYYFYLKKYKLALNEYLKAFEKNKSNKDPYYRNKLNYHIGVVKSYIGYYKEALNNFEEGRAFFEGEIKKYQHPNLMYGNQRGYLNTIHQMIVCYRKLDDNKKADSLIAVGLAGSSKNADYKQEYSYFLKEEGIREFRNKHYGNAVKMLNNSLAELIQVNDFAWLTVSYSYLGRAKWEQGNTREAIRDFEKIDSIFVKHNFVLPEVRHIYVDLINYYADNKDSAKSLYYTRQLLKVDKILEEDFVYLSSKIHHEYDADKLLQEKDKLQRISWIRGTVYVILLFIFSFGAFYLLLRLRSRKTVIGRNSILGINLAGGTLNMEEEGAFRMRTYRKTDIGNGIVEDVLRKLSEFEANHEYLNEHIKLKSMAKSFGVNHNYLSEIIQAHRGANFHLYLCELRISYITKKLDTDKEYHKYTSDTLSKMCGISSRTNFSKVFQQINGMSFTQYLHKVKSELGSAPISVNE</sequence>
<dbReference type="STRING" id="525257.HMPREF0204_15136"/>
<dbReference type="Gene3D" id="1.25.40.10">
    <property type="entry name" value="Tetratricopeptide repeat domain"/>
    <property type="match status" value="2"/>
</dbReference>
<accession>A0A3S4M4A3</accession>
<keyword evidence="1" id="KW-1133">Transmembrane helix</keyword>
<dbReference type="OrthoDB" id="5295174at2"/>
<name>A0A3S4M4A3_CHRGE</name>
<evidence type="ECO:0000256" key="1">
    <source>
        <dbReference type="SAM" id="Phobius"/>
    </source>
</evidence>
<evidence type="ECO:0000313" key="4">
    <source>
        <dbReference type="Proteomes" id="UP000279227"/>
    </source>
</evidence>